<organism evidence="7 9">
    <name type="scientific">Flavobacterium glycines</name>
    <dbReference type="NCBI Taxonomy" id="551990"/>
    <lineage>
        <taxon>Bacteria</taxon>
        <taxon>Pseudomonadati</taxon>
        <taxon>Bacteroidota</taxon>
        <taxon>Flavobacteriia</taxon>
        <taxon>Flavobacteriales</taxon>
        <taxon>Flavobacteriaceae</taxon>
        <taxon>Flavobacterium</taxon>
    </lineage>
</organism>
<feature type="transmembrane region" description="Helical" evidence="5">
    <location>
        <begin position="46"/>
        <end position="66"/>
    </location>
</feature>
<dbReference type="Proteomes" id="UP000093226">
    <property type="component" value="Unassembled WGS sequence"/>
</dbReference>
<name>A0A1B9DZ11_9FLAO</name>
<reference evidence="8 10" key="3">
    <citation type="submission" date="2016-10" db="EMBL/GenBank/DDBJ databases">
        <authorList>
            <person name="Varghese N."/>
            <person name="Submissions S."/>
        </authorList>
    </citation>
    <scope>NUCLEOTIDE SEQUENCE [LARGE SCALE GENOMIC DNA]</scope>
    <source>
        <strain evidence="8 10">Gm-149</strain>
    </source>
</reference>
<evidence type="ECO:0000313" key="6">
    <source>
        <dbReference type="EMBL" id="GEL11199.1"/>
    </source>
</evidence>
<evidence type="ECO:0000256" key="5">
    <source>
        <dbReference type="SAM" id="Phobius"/>
    </source>
</evidence>
<dbReference type="EMBL" id="BJVF01000003">
    <property type="protein sequence ID" value="GEL11199.1"/>
    <property type="molecule type" value="Genomic_DNA"/>
</dbReference>
<dbReference type="GO" id="GO:0016020">
    <property type="term" value="C:membrane"/>
    <property type="evidence" value="ECO:0007669"/>
    <property type="project" value="UniProtKB-SubCell"/>
</dbReference>
<evidence type="ECO:0000256" key="4">
    <source>
        <dbReference type="ARBA" id="ARBA00023136"/>
    </source>
</evidence>
<dbReference type="RefSeq" id="WP_066323513.1">
    <property type="nucleotide sequence ID" value="NZ_BJVF01000003.1"/>
</dbReference>
<dbReference type="InterPro" id="IPR032808">
    <property type="entry name" value="DoxX"/>
</dbReference>
<dbReference type="AlphaFoldDB" id="A0A1B9DZ11"/>
<comment type="caution">
    <text evidence="7">The sequence shown here is derived from an EMBL/GenBank/DDBJ whole genome shotgun (WGS) entry which is preliminary data.</text>
</comment>
<feature type="transmembrane region" description="Helical" evidence="5">
    <location>
        <begin position="7"/>
        <end position="26"/>
    </location>
</feature>
<evidence type="ECO:0000256" key="2">
    <source>
        <dbReference type="ARBA" id="ARBA00022692"/>
    </source>
</evidence>
<gene>
    <name evidence="7" type="ORF">FBGL_00130</name>
    <name evidence="6" type="ORF">FGL01_19380</name>
    <name evidence="8" type="ORF">SAMN05192550_2176</name>
</gene>
<evidence type="ECO:0000256" key="3">
    <source>
        <dbReference type="ARBA" id="ARBA00022989"/>
    </source>
</evidence>
<evidence type="ECO:0000313" key="8">
    <source>
        <dbReference type="EMBL" id="SDJ46821.1"/>
    </source>
</evidence>
<reference evidence="9" key="1">
    <citation type="submission" date="2016-03" db="EMBL/GenBank/DDBJ databases">
        <title>Draft genome sequence of Paenibacillus glacialis DSM 22343.</title>
        <authorList>
            <person name="Shin S.-K."/>
            <person name="Yi H."/>
        </authorList>
    </citation>
    <scope>NUCLEOTIDE SEQUENCE [LARGE SCALE GENOMIC DNA]</scope>
    <source>
        <strain evidence="9">NBRC 105008</strain>
    </source>
</reference>
<feature type="transmembrane region" description="Helical" evidence="5">
    <location>
        <begin position="97"/>
        <end position="115"/>
    </location>
</feature>
<keyword evidence="4 5" id="KW-0472">Membrane</keyword>
<evidence type="ECO:0000313" key="7">
    <source>
        <dbReference type="EMBL" id="OCB74918.1"/>
    </source>
</evidence>
<proteinExistence type="predicted"/>
<protein>
    <submittedName>
        <fullName evidence="7">DoxX family protein</fullName>
    </submittedName>
    <submittedName>
        <fullName evidence="8">DoxX protein</fullName>
    </submittedName>
</protein>
<evidence type="ECO:0000313" key="9">
    <source>
        <dbReference type="Proteomes" id="UP000093226"/>
    </source>
</evidence>
<feature type="transmembrane region" description="Helical" evidence="5">
    <location>
        <begin position="73"/>
        <end position="91"/>
    </location>
</feature>
<dbReference type="Pfam" id="PF07681">
    <property type="entry name" value="DoxX"/>
    <property type="match status" value="1"/>
</dbReference>
<dbReference type="Proteomes" id="UP000321579">
    <property type="component" value="Unassembled WGS sequence"/>
</dbReference>
<reference evidence="7" key="2">
    <citation type="submission" date="2016-03" db="EMBL/GenBank/DDBJ databases">
        <authorList>
            <person name="Ploux O."/>
        </authorList>
    </citation>
    <scope>NUCLEOTIDE SEQUENCE</scope>
    <source>
        <strain evidence="7">NBRC 105008</strain>
    </source>
</reference>
<dbReference type="EMBL" id="FNEO01000003">
    <property type="protein sequence ID" value="SDJ46821.1"/>
    <property type="molecule type" value="Genomic_DNA"/>
</dbReference>
<reference evidence="6 11" key="4">
    <citation type="submission" date="2019-07" db="EMBL/GenBank/DDBJ databases">
        <title>Whole genome shotgun sequence of Flavobacterium glycines NBRC 105008.</title>
        <authorList>
            <person name="Hosoyama A."/>
            <person name="Uohara A."/>
            <person name="Ohji S."/>
            <person name="Ichikawa N."/>
        </authorList>
    </citation>
    <scope>NUCLEOTIDE SEQUENCE [LARGE SCALE GENOMIC DNA]</scope>
    <source>
        <strain evidence="6 11">NBRC 105008</strain>
    </source>
</reference>
<evidence type="ECO:0000256" key="1">
    <source>
        <dbReference type="ARBA" id="ARBA00004141"/>
    </source>
</evidence>
<dbReference type="EMBL" id="LVEO01000001">
    <property type="protein sequence ID" value="OCB74918.1"/>
    <property type="molecule type" value="Genomic_DNA"/>
</dbReference>
<accession>A0A1B9DZ11</accession>
<evidence type="ECO:0000313" key="10">
    <source>
        <dbReference type="Proteomes" id="UP000182367"/>
    </source>
</evidence>
<dbReference type="OrthoDB" id="8161897at2"/>
<keyword evidence="10" id="KW-1185">Reference proteome</keyword>
<dbReference type="Proteomes" id="UP000182367">
    <property type="component" value="Unassembled WGS sequence"/>
</dbReference>
<sequence>MKIATLIVRTLMGAIFLCTSISYFVLSNPEPATTGDFKAFQVGLIASTYLMPLAKSVEFLCGLSFLTGKFTTLANIIIFPVIINILLINYFLTPNNLPIGIAVFLGNLFLIYSHWKNYEGLFKMNG</sequence>
<keyword evidence="2 5" id="KW-0812">Transmembrane</keyword>
<keyword evidence="3 5" id="KW-1133">Transmembrane helix</keyword>
<comment type="subcellular location">
    <subcellularLocation>
        <location evidence="1">Membrane</location>
        <topology evidence="1">Multi-pass membrane protein</topology>
    </subcellularLocation>
</comment>
<evidence type="ECO:0000313" key="11">
    <source>
        <dbReference type="Proteomes" id="UP000321579"/>
    </source>
</evidence>